<reference evidence="3" key="1">
    <citation type="journal article" date="2017" name="Cell">
        <title>Insights into land plant evolution garnered from the Marchantia polymorpha genome.</title>
        <authorList>
            <person name="Bowman J.L."/>
            <person name="Kohchi T."/>
            <person name="Yamato K.T."/>
            <person name="Jenkins J."/>
            <person name="Shu S."/>
            <person name="Ishizaki K."/>
            <person name="Yamaoka S."/>
            <person name="Nishihama R."/>
            <person name="Nakamura Y."/>
            <person name="Berger F."/>
            <person name="Adam C."/>
            <person name="Aki S.S."/>
            <person name="Althoff F."/>
            <person name="Araki T."/>
            <person name="Arteaga-Vazquez M.A."/>
            <person name="Balasubrmanian S."/>
            <person name="Barry K."/>
            <person name="Bauer D."/>
            <person name="Boehm C.R."/>
            <person name="Briginshaw L."/>
            <person name="Caballero-Perez J."/>
            <person name="Catarino B."/>
            <person name="Chen F."/>
            <person name="Chiyoda S."/>
            <person name="Chovatia M."/>
            <person name="Davies K.M."/>
            <person name="Delmans M."/>
            <person name="Demura T."/>
            <person name="Dierschke T."/>
            <person name="Dolan L."/>
            <person name="Dorantes-Acosta A.E."/>
            <person name="Eklund D.M."/>
            <person name="Florent S.N."/>
            <person name="Flores-Sandoval E."/>
            <person name="Fujiyama A."/>
            <person name="Fukuzawa H."/>
            <person name="Galik B."/>
            <person name="Grimanelli D."/>
            <person name="Grimwood J."/>
            <person name="Grossniklaus U."/>
            <person name="Hamada T."/>
            <person name="Haseloff J."/>
            <person name="Hetherington A.J."/>
            <person name="Higo A."/>
            <person name="Hirakawa Y."/>
            <person name="Hundley H.N."/>
            <person name="Ikeda Y."/>
            <person name="Inoue K."/>
            <person name="Inoue S.I."/>
            <person name="Ishida S."/>
            <person name="Jia Q."/>
            <person name="Kakita M."/>
            <person name="Kanazawa T."/>
            <person name="Kawai Y."/>
            <person name="Kawashima T."/>
            <person name="Kennedy M."/>
            <person name="Kinose K."/>
            <person name="Kinoshita T."/>
            <person name="Kohara Y."/>
            <person name="Koide E."/>
            <person name="Komatsu K."/>
            <person name="Kopischke S."/>
            <person name="Kubo M."/>
            <person name="Kyozuka J."/>
            <person name="Lagercrantz U."/>
            <person name="Lin S.S."/>
            <person name="Lindquist E."/>
            <person name="Lipzen A.M."/>
            <person name="Lu C.W."/>
            <person name="De Luna E."/>
            <person name="Martienssen R.A."/>
            <person name="Minamino N."/>
            <person name="Mizutani M."/>
            <person name="Mizutani M."/>
            <person name="Mochizuki N."/>
            <person name="Monte I."/>
            <person name="Mosher R."/>
            <person name="Nagasaki H."/>
            <person name="Nakagami H."/>
            <person name="Naramoto S."/>
            <person name="Nishitani K."/>
            <person name="Ohtani M."/>
            <person name="Okamoto T."/>
            <person name="Okumura M."/>
            <person name="Phillips J."/>
            <person name="Pollak B."/>
            <person name="Reinders A."/>
            <person name="Rovekamp M."/>
            <person name="Sano R."/>
            <person name="Sawa S."/>
            <person name="Schmid M.W."/>
            <person name="Shirakawa M."/>
            <person name="Solano R."/>
            <person name="Spunde A."/>
            <person name="Suetsugu N."/>
            <person name="Sugano S."/>
            <person name="Sugiyama A."/>
            <person name="Sun R."/>
            <person name="Suzuki Y."/>
            <person name="Takenaka M."/>
            <person name="Takezawa D."/>
            <person name="Tomogane H."/>
            <person name="Tsuzuki M."/>
            <person name="Ueda T."/>
            <person name="Umeda M."/>
            <person name="Ward J.M."/>
            <person name="Watanabe Y."/>
            <person name="Yazaki K."/>
            <person name="Yokoyama R."/>
            <person name="Yoshitake Y."/>
            <person name="Yotsui I."/>
            <person name="Zachgo S."/>
            <person name="Schmutz J."/>
        </authorList>
    </citation>
    <scope>NUCLEOTIDE SEQUENCE [LARGE SCALE GENOMIC DNA]</scope>
    <source>
        <strain evidence="3">Tak-1</strain>
    </source>
</reference>
<feature type="region of interest" description="Disordered" evidence="1">
    <location>
        <begin position="79"/>
        <end position="101"/>
    </location>
</feature>
<proteinExistence type="predicted"/>
<keyword evidence="3" id="KW-1185">Reference proteome</keyword>
<feature type="region of interest" description="Disordered" evidence="1">
    <location>
        <begin position="16"/>
        <end position="47"/>
    </location>
</feature>
<feature type="compositionally biased region" description="Basic and acidic residues" evidence="1">
    <location>
        <begin position="79"/>
        <end position="88"/>
    </location>
</feature>
<feature type="compositionally biased region" description="Gly residues" evidence="1">
    <location>
        <begin position="109"/>
        <end position="125"/>
    </location>
</feature>
<sequence>MAGQFEGWARQLSEAQKLRACSSDRRRTRRRLPAPCTGPYWERQVRGRMVDPAPEPAAAAPFGTGPNDERRNWRFAGRETEAKADAEGSTRPLLIGLPHGPVGRLRAGGLDGRAGTGSEGGGGRRVVVVVGGGGAGGRGGGGAARGG</sequence>
<evidence type="ECO:0000313" key="3">
    <source>
        <dbReference type="Proteomes" id="UP000244005"/>
    </source>
</evidence>
<name>A0A2R6WSR5_MARPO</name>
<organism evidence="2 3">
    <name type="scientific">Marchantia polymorpha</name>
    <name type="common">Common liverwort</name>
    <name type="synonym">Marchantia aquatica</name>
    <dbReference type="NCBI Taxonomy" id="3197"/>
    <lineage>
        <taxon>Eukaryota</taxon>
        <taxon>Viridiplantae</taxon>
        <taxon>Streptophyta</taxon>
        <taxon>Embryophyta</taxon>
        <taxon>Marchantiophyta</taxon>
        <taxon>Marchantiopsida</taxon>
        <taxon>Marchantiidae</taxon>
        <taxon>Marchantiales</taxon>
        <taxon>Marchantiaceae</taxon>
        <taxon>Marchantia</taxon>
    </lineage>
</organism>
<protein>
    <submittedName>
        <fullName evidence="2">Uncharacterized protein</fullName>
    </submittedName>
</protein>
<feature type="region of interest" description="Disordered" evidence="1">
    <location>
        <begin position="106"/>
        <end position="125"/>
    </location>
</feature>
<dbReference type="EMBL" id="KZ772733">
    <property type="protein sequence ID" value="PTQ36901.1"/>
    <property type="molecule type" value="Genomic_DNA"/>
</dbReference>
<gene>
    <name evidence="2" type="ORF">MARPO_0061s0141</name>
</gene>
<dbReference type="AlphaFoldDB" id="A0A2R6WSR5"/>
<evidence type="ECO:0000313" key="2">
    <source>
        <dbReference type="EMBL" id="PTQ36901.1"/>
    </source>
</evidence>
<feature type="region of interest" description="Disordered" evidence="1">
    <location>
        <begin position="52"/>
        <end position="71"/>
    </location>
</feature>
<dbReference type="Proteomes" id="UP000244005">
    <property type="component" value="Unassembled WGS sequence"/>
</dbReference>
<evidence type="ECO:0000256" key="1">
    <source>
        <dbReference type="SAM" id="MobiDB-lite"/>
    </source>
</evidence>
<accession>A0A2R6WSR5</accession>